<feature type="transmembrane region" description="Helical" evidence="1">
    <location>
        <begin position="37"/>
        <end position="57"/>
    </location>
</feature>
<evidence type="ECO:0000313" key="3">
    <source>
        <dbReference type="Proteomes" id="UP000006919"/>
    </source>
</evidence>
<keyword evidence="1" id="KW-1133">Transmembrane helix</keyword>
<dbReference type="AlphaFoldDB" id="E6UFU4"/>
<reference evidence="2 3" key="1">
    <citation type="journal article" date="2011" name="J. Bacteriol.">
        <title>Complete genome of the cellulolytic ruminal bacterium Ruminococcus albus 7.</title>
        <authorList>
            <person name="Suen G."/>
            <person name="Stevenson D.M."/>
            <person name="Bruce D.C."/>
            <person name="Chertkov O."/>
            <person name="Copeland A."/>
            <person name="Cheng J.F."/>
            <person name="Detter C."/>
            <person name="Detter J.C."/>
            <person name="Goodwin L.A."/>
            <person name="Han C.S."/>
            <person name="Hauser L.J."/>
            <person name="Ivanova N.N."/>
            <person name="Kyrpides N.C."/>
            <person name="Land M.L."/>
            <person name="Lapidus A."/>
            <person name="Lucas S."/>
            <person name="Ovchinnikova G."/>
            <person name="Pitluck S."/>
            <person name="Tapia R."/>
            <person name="Woyke T."/>
            <person name="Boyum J."/>
            <person name="Mead D."/>
            <person name="Weimer P.J."/>
        </authorList>
    </citation>
    <scope>NUCLEOTIDE SEQUENCE [LARGE SCALE GENOMIC DNA]</scope>
    <source>
        <strain evidence="3">ATCC 27210 / DSM 20455 / JCM 14654 / NCDO 2250 / 7</strain>
    </source>
</reference>
<dbReference type="RefSeq" id="WP_013499724.1">
    <property type="nucleotide sequence ID" value="NC_014833.1"/>
</dbReference>
<evidence type="ECO:0000313" key="2">
    <source>
        <dbReference type="EMBL" id="ADU23618.1"/>
    </source>
</evidence>
<dbReference type="STRING" id="697329.Rumal_3153"/>
<dbReference type="HOGENOM" id="CLU_2603890_0_0_9"/>
<dbReference type="EMBL" id="CP002403">
    <property type="protein sequence ID" value="ADU23618.1"/>
    <property type="molecule type" value="Genomic_DNA"/>
</dbReference>
<keyword evidence="1" id="KW-0472">Membrane</keyword>
<dbReference type="Proteomes" id="UP000006919">
    <property type="component" value="Chromosome"/>
</dbReference>
<keyword evidence="1" id="KW-0812">Transmembrane</keyword>
<proteinExistence type="predicted"/>
<name>E6UFU4_RUMA7</name>
<protein>
    <submittedName>
        <fullName evidence="2">Putative exported copper oxidase</fullName>
    </submittedName>
</protein>
<sequence>MEEKLRKRYGISMLVTNLISLIMLMCSRYSVDIPDTVRAVLITAGVFGAVIMIYTYVKMLKFRKDQKDLRDDTSQTGRV</sequence>
<dbReference type="KEGG" id="ral:Rumal_3153"/>
<evidence type="ECO:0000256" key="1">
    <source>
        <dbReference type="SAM" id="Phobius"/>
    </source>
</evidence>
<feature type="transmembrane region" description="Helical" evidence="1">
    <location>
        <begin position="12"/>
        <end position="31"/>
    </location>
</feature>
<accession>E6UFU4</accession>
<organism evidence="2 3">
    <name type="scientific">Ruminococcus albus (strain ATCC 27210 / DSM 20455 / JCM 14654 / NCDO 2250 / 7)</name>
    <dbReference type="NCBI Taxonomy" id="697329"/>
    <lineage>
        <taxon>Bacteria</taxon>
        <taxon>Bacillati</taxon>
        <taxon>Bacillota</taxon>
        <taxon>Clostridia</taxon>
        <taxon>Eubacteriales</taxon>
        <taxon>Oscillospiraceae</taxon>
        <taxon>Ruminococcus</taxon>
    </lineage>
</organism>
<gene>
    <name evidence="2" type="ordered locus">Rumal_3153</name>
</gene>